<organism evidence="1 2">
    <name type="scientific">Paraburkholderia caballeronis</name>
    <dbReference type="NCBI Taxonomy" id="416943"/>
    <lineage>
        <taxon>Bacteria</taxon>
        <taxon>Pseudomonadati</taxon>
        <taxon>Pseudomonadota</taxon>
        <taxon>Betaproteobacteria</taxon>
        <taxon>Burkholderiales</taxon>
        <taxon>Burkholderiaceae</taxon>
        <taxon>Paraburkholderia</taxon>
    </lineage>
</organism>
<dbReference type="Proteomes" id="UP000199120">
    <property type="component" value="Unassembled WGS sequence"/>
</dbReference>
<reference evidence="2" key="1">
    <citation type="submission" date="2016-10" db="EMBL/GenBank/DDBJ databases">
        <authorList>
            <person name="Varghese N."/>
            <person name="Submissions S."/>
        </authorList>
    </citation>
    <scope>NUCLEOTIDE SEQUENCE [LARGE SCALE GENOMIC DNA]</scope>
    <source>
        <strain evidence="2">LMG 26416</strain>
    </source>
</reference>
<evidence type="ECO:0000313" key="1">
    <source>
        <dbReference type="EMBL" id="SEM11683.1"/>
    </source>
</evidence>
<dbReference type="EMBL" id="FOAJ01000027">
    <property type="protein sequence ID" value="SEM11683.1"/>
    <property type="molecule type" value="Genomic_DNA"/>
</dbReference>
<gene>
    <name evidence="1" type="ORF">SAMN05192542_1274</name>
</gene>
<proteinExistence type="predicted"/>
<dbReference type="AlphaFoldDB" id="A0A1H7VQY7"/>
<dbReference type="OrthoDB" id="9891006at2"/>
<sequence length="69" mass="7847">MNDHETGTKRAHAHRVTLSDQVRAEALRRGGAWPSLADECARQAERWYGHKPCRGEDLALVFSQVFRAE</sequence>
<protein>
    <submittedName>
        <fullName evidence="1">Uncharacterized protein</fullName>
    </submittedName>
</protein>
<accession>A0A1H7VQY7</accession>
<keyword evidence="2" id="KW-1185">Reference proteome</keyword>
<dbReference type="RefSeq" id="WP_090548749.1">
    <property type="nucleotide sequence ID" value="NZ_FNSR01000002.1"/>
</dbReference>
<name>A0A1H7VQY7_9BURK</name>
<evidence type="ECO:0000313" key="2">
    <source>
        <dbReference type="Proteomes" id="UP000199120"/>
    </source>
</evidence>